<sequence>MLTILIAVIYAVLVRPSTVSAGLYDNWAPHRYCNAIDDIEDTRIPPLSPGQAERVQSLEQVQVIARHGARAPYARLFCWESNVHNPMGAEWNCTTASVSSQDINPNEHTKGFGRLYRKSYMNGHNILRGDCIVGGLLPLGRQQQKTNGRFLRDSYVGESQLKLFPTANLSHLELSKIYLRSDDQERTLGSGQALVDGLFPVDGTQSLELHHMLSWDVADISVDYINPNENICPLMGHIGQLANESPEFWNHLRDPSTVEIEHHFRDVVGNFSWNSVLECLSTARCNNLELPQGVDEDTFTKTFHEVEVRQSIFLSYNNSEYAKLAMQPLAHDMLRRLDSVLDEDPHAYKLSVTMAHDSTIMPFLAATVKENWDRLWTPYAGMLVIEVYKTKNNSHAIRVIFHGEPQHIPECHDTLCNIDDFLSAFSFARKPRTNHDCVLPKDKKEKSKDQSNLATTLAGGNAGAKPFEYHGSYLLLGVVGVAGLLAVRAKVRRTRQHDVLGDDEAVSLLPTYSAYVRNKPEYFSLTVFARDIIFCIASQNRLYLEAHHNEFGSLTEC</sequence>
<dbReference type="GeneID" id="36399649"/>
<evidence type="ECO:0000256" key="1">
    <source>
        <dbReference type="ARBA" id="ARBA00005375"/>
    </source>
</evidence>
<evidence type="ECO:0000256" key="2">
    <source>
        <dbReference type="ARBA" id="ARBA00022801"/>
    </source>
</evidence>
<dbReference type="EMBL" id="CCYD01000261">
    <property type="protein sequence ID" value="CEG37143.1"/>
    <property type="molecule type" value="Genomic_DNA"/>
</dbReference>
<feature type="signal peptide" evidence="4">
    <location>
        <begin position="1"/>
        <end position="21"/>
    </location>
</feature>
<organism evidence="5 6">
    <name type="scientific">Plasmopara halstedii</name>
    <name type="common">Downy mildew of sunflower</name>
    <dbReference type="NCBI Taxonomy" id="4781"/>
    <lineage>
        <taxon>Eukaryota</taxon>
        <taxon>Sar</taxon>
        <taxon>Stramenopiles</taxon>
        <taxon>Oomycota</taxon>
        <taxon>Peronosporomycetes</taxon>
        <taxon>Peronosporales</taxon>
        <taxon>Peronosporaceae</taxon>
        <taxon>Plasmopara</taxon>
    </lineage>
</organism>
<dbReference type="Pfam" id="PF00328">
    <property type="entry name" value="His_Phos_2"/>
    <property type="match status" value="1"/>
</dbReference>
<accession>A0A0P1A9E0</accession>
<evidence type="ECO:0000256" key="3">
    <source>
        <dbReference type="SAM" id="Phobius"/>
    </source>
</evidence>
<dbReference type="Gene3D" id="3.40.50.1240">
    <property type="entry name" value="Phosphoglycerate mutase-like"/>
    <property type="match status" value="1"/>
</dbReference>
<dbReference type="InterPro" id="IPR033379">
    <property type="entry name" value="Acid_Pase_AS"/>
</dbReference>
<keyword evidence="6" id="KW-1185">Reference proteome</keyword>
<dbReference type="OrthoDB" id="10257284at2759"/>
<keyword evidence="2" id="KW-0378">Hydrolase</keyword>
<feature type="transmembrane region" description="Helical" evidence="3">
    <location>
        <begin position="469"/>
        <end position="487"/>
    </location>
</feature>
<dbReference type="InterPro" id="IPR000560">
    <property type="entry name" value="His_Pase_clade-2"/>
</dbReference>
<keyword evidence="3" id="KW-1133">Transmembrane helix</keyword>
<dbReference type="GO" id="GO:0016791">
    <property type="term" value="F:phosphatase activity"/>
    <property type="evidence" value="ECO:0007669"/>
    <property type="project" value="TreeGrafter"/>
</dbReference>
<dbReference type="Proteomes" id="UP000054928">
    <property type="component" value="Unassembled WGS sequence"/>
</dbReference>
<evidence type="ECO:0000313" key="6">
    <source>
        <dbReference type="Proteomes" id="UP000054928"/>
    </source>
</evidence>
<feature type="chain" id="PRO_5006058475" evidence="4">
    <location>
        <begin position="22"/>
        <end position="557"/>
    </location>
</feature>
<dbReference type="AlphaFoldDB" id="A0A0P1A9E0"/>
<proteinExistence type="inferred from homology"/>
<dbReference type="InterPro" id="IPR050645">
    <property type="entry name" value="Histidine_acid_phosphatase"/>
</dbReference>
<keyword evidence="4" id="KW-0732">Signal</keyword>
<dbReference type="PANTHER" id="PTHR11567">
    <property type="entry name" value="ACID PHOSPHATASE-RELATED"/>
    <property type="match status" value="1"/>
</dbReference>
<dbReference type="SUPFAM" id="SSF53254">
    <property type="entry name" value="Phosphoglycerate mutase-like"/>
    <property type="match status" value="1"/>
</dbReference>
<dbReference type="CDD" id="cd07061">
    <property type="entry name" value="HP_HAP_like"/>
    <property type="match status" value="1"/>
</dbReference>
<dbReference type="RefSeq" id="XP_024573512.1">
    <property type="nucleotide sequence ID" value="XM_024722435.1"/>
</dbReference>
<dbReference type="PROSITE" id="PS00616">
    <property type="entry name" value="HIS_ACID_PHOSPHAT_1"/>
    <property type="match status" value="1"/>
</dbReference>
<reference evidence="6" key="1">
    <citation type="submission" date="2014-09" db="EMBL/GenBank/DDBJ databases">
        <authorList>
            <person name="Sharma Rahul"/>
            <person name="Thines Marco"/>
        </authorList>
    </citation>
    <scope>NUCLEOTIDE SEQUENCE [LARGE SCALE GENOMIC DNA]</scope>
</reference>
<protein>
    <submittedName>
        <fullName evidence="5">Component of the counting factor complex</fullName>
    </submittedName>
</protein>
<dbReference type="OMA" id="HKCANYW"/>
<evidence type="ECO:0000313" key="5">
    <source>
        <dbReference type="EMBL" id="CEG37143.1"/>
    </source>
</evidence>
<dbReference type="InterPro" id="IPR029033">
    <property type="entry name" value="His_PPase_superfam"/>
</dbReference>
<dbReference type="PANTHER" id="PTHR11567:SF110">
    <property type="entry name" value="2-PHOSPHOXYLOSE PHOSPHATASE 1"/>
    <property type="match status" value="1"/>
</dbReference>
<dbReference type="STRING" id="4781.A0A0P1A9E0"/>
<name>A0A0P1A9E0_PLAHL</name>
<keyword evidence="3" id="KW-0472">Membrane</keyword>
<keyword evidence="3" id="KW-0812">Transmembrane</keyword>
<comment type="similarity">
    <text evidence="1">Belongs to the histidine acid phosphatase family.</text>
</comment>
<evidence type="ECO:0000256" key="4">
    <source>
        <dbReference type="SAM" id="SignalP"/>
    </source>
</evidence>